<evidence type="ECO:0000313" key="2">
    <source>
        <dbReference type="Proteomes" id="UP001501645"/>
    </source>
</evidence>
<evidence type="ECO:0000313" key="1">
    <source>
        <dbReference type="EMBL" id="GAA4781618.1"/>
    </source>
</evidence>
<reference evidence="2" key="1">
    <citation type="journal article" date="2019" name="Int. J. Syst. Evol. Microbiol.">
        <title>The Global Catalogue of Microorganisms (GCM) 10K type strain sequencing project: providing services to taxonomists for standard genome sequencing and annotation.</title>
        <authorList>
            <consortium name="The Broad Institute Genomics Platform"/>
            <consortium name="The Broad Institute Genome Sequencing Center for Infectious Disease"/>
            <person name="Wu L."/>
            <person name="Ma J."/>
        </authorList>
    </citation>
    <scope>NUCLEOTIDE SEQUENCE [LARGE SCALE GENOMIC DNA]</scope>
    <source>
        <strain evidence="2">JCM 18537</strain>
    </source>
</reference>
<sequence>MLGVGAAVTLAAWNDSEFVTGDFAAGAFNLEGSTTGADAGYDEHPDAASAADLVFDLPADLVDNLAPEDTVYAPFWVRLDDTTTTAATLVADSTVAGTGANAANLSYTVYEIPAAGTCDAATVAAAPVVASGATLTAITVGDSVDLAIGTTAGEAGAPAQLCFEVTAGADLVESETATATWSFTATSN</sequence>
<dbReference type="InterPro" id="IPR023833">
    <property type="entry name" value="Signal_pept_SipW-depend-type"/>
</dbReference>
<proteinExistence type="predicted"/>
<accession>A0ABP9AHM4</accession>
<dbReference type="NCBIfam" id="TIGR04088">
    <property type="entry name" value="cognate_SipW"/>
    <property type="match status" value="1"/>
</dbReference>
<dbReference type="Proteomes" id="UP001501645">
    <property type="component" value="Unassembled WGS sequence"/>
</dbReference>
<name>A0ABP9AHM4_9MICO</name>
<gene>
    <name evidence="1" type="ORF">GCM10023351_28470</name>
</gene>
<evidence type="ECO:0008006" key="3">
    <source>
        <dbReference type="Google" id="ProtNLM"/>
    </source>
</evidence>
<keyword evidence="2" id="KW-1185">Reference proteome</keyword>
<comment type="caution">
    <text evidence="1">The sequence shown here is derived from an EMBL/GenBank/DDBJ whole genome shotgun (WGS) entry which is preliminary data.</text>
</comment>
<dbReference type="EMBL" id="BAABKO010000005">
    <property type="protein sequence ID" value="GAA4781618.1"/>
    <property type="molecule type" value="Genomic_DNA"/>
</dbReference>
<organism evidence="1 2">
    <name type="scientific">Microbacterium gilvum</name>
    <dbReference type="NCBI Taxonomy" id="1336204"/>
    <lineage>
        <taxon>Bacteria</taxon>
        <taxon>Bacillati</taxon>
        <taxon>Actinomycetota</taxon>
        <taxon>Actinomycetes</taxon>
        <taxon>Micrococcales</taxon>
        <taxon>Microbacteriaceae</taxon>
        <taxon>Microbacterium</taxon>
    </lineage>
</organism>
<protein>
    <recommendedName>
        <fullName evidence="3">SipW-cognate class signal peptide</fullName>
    </recommendedName>
</protein>